<sequence length="113" mass="12491">MKDEIFGPFLPILTVKSFDESLDYVNDHEKPLGAYLFTKDLEKVTKRFLRETSSGGVTVNDVMMHSWVNSVPFGGVGNSGMGQIGGKFGFDSFVHHKPILIRNGIGKDVVCKL</sequence>
<dbReference type="GO" id="GO:0006081">
    <property type="term" value="P:aldehyde metabolic process"/>
    <property type="evidence" value="ECO:0007669"/>
    <property type="project" value="InterPro"/>
</dbReference>
<dbReference type="InterPro" id="IPR012394">
    <property type="entry name" value="Aldehyde_DH_NAD(P)"/>
</dbReference>
<keyword evidence="5" id="KW-1185">Reference proteome</keyword>
<dbReference type="GO" id="GO:0005737">
    <property type="term" value="C:cytoplasm"/>
    <property type="evidence" value="ECO:0007669"/>
    <property type="project" value="TreeGrafter"/>
</dbReference>
<proteinExistence type="inferred from homology"/>
<evidence type="ECO:0000313" key="4">
    <source>
        <dbReference type="EMBL" id="ETN85334.1"/>
    </source>
</evidence>
<evidence type="ECO:0000256" key="1">
    <source>
        <dbReference type="ARBA" id="ARBA00009986"/>
    </source>
</evidence>
<dbReference type="FunFam" id="3.40.309.10:FF:000034">
    <property type="entry name" value="Aldehyde dehydrogenase, dimeric NADP-preferring"/>
    <property type="match status" value="1"/>
</dbReference>
<name>W2TUM2_NECAM</name>
<dbReference type="InterPro" id="IPR016163">
    <property type="entry name" value="Ald_DH_C"/>
</dbReference>
<dbReference type="InterPro" id="IPR016162">
    <property type="entry name" value="Ald_DH_N"/>
</dbReference>
<dbReference type="Pfam" id="PF00171">
    <property type="entry name" value="Aldedh"/>
    <property type="match status" value="1"/>
</dbReference>
<dbReference type="PANTHER" id="PTHR43570:SF16">
    <property type="entry name" value="ALDEHYDE DEHYDROGENASE TYPE III, ISOFORM Q"/>
    <property type="match status" value="1"/>
</dbReference>
<comment type="similarity">
    <text evidence="1">Belongs to the aldehyde dehydrogenase family.</text>
</comment>
<dbReference type="EMBL" id="KI657751">
    <property type="protein sequence ID" value="ETN85334.1"/>
    <property type="molecule type" value="Genomic_DNA"/>
</dbReference>
<evidence type="ECO:0000259" key="3">
    <source>
        <dbReference type="Pfam" id="PF00171"/>
    </source>
</evidence>
<dbReference type="OMA" id="TSERCFV"/>
<dbReference type="Proteomes" id="UP000053676">
    <property type="component" value="Unassembled WGS sequence"/>
</dbReference>
<feature type="domain" description="Aldehyde dehydrogenase" evidence="3">
    <location>
        <begin position="1"/>
        <end position="97"/>
    </location>
</feature>
<reference evidence="5" key="1">
    <citation type="journal article" date="2014" name="Nat. Genet.">
        <title>Genome of the human hookworm Necator americanus.</title>
        <authorList>
            <person name="Tang Y.T."/>
            <person name="Gao X."/>
            <person name="Rosa B.A."/>
            <person name="Abubucker S."/>
            <person name="Hallsworth-Pepin K."/>
            <person name="Martin J."/>
            <person name="Tyagi R."/>
            <person name="Heizer E."/>
            <person name="Zhang X."/>
            <person name="Bhonagiri-Palsikar V."/>
            <person name="Minx P."/>
            <person name="Warren W.C."/>
            <person name="Wang Q."/>
            <person name="Zhan B."/>
            <person name="Hotez P.J."/>
            <person name="Sternberg P.W."/>
            <person name="Dougall A."/>
            <person name="Gaze S.T."/>
            <person name="Mulvenna J."/>
            <person name="Sotillo J."/>
            <person name="Ranganathan S."/>
            <person name="Rabelo E.M."/>
            <person name="Wilson R.K."/>
            <person name="Felgner P.L."/>
            <person name="Bethony J."/>
            <person name="Hawdon J.M."/>
            <person name="Gasser R.B."/>
            <person name="Loukas A."/>
            <person name="Mitreva M."/>
        </authorList>
    </citation>
    <scope>NUCLEOTIDE SEQUENCE [LARGE SCALE GENOMIC DNA]</scope>
</reference>
<accession>W2TUM2</accession>
<gene>
    <name evidence="4" type="ORF">NECAME_16807</name>
</gene>
<dbReference type="SUPFAM" id="SSF53720">
    <property type="entry name" value="ALDH-like"/>
    <property type="match status" value="1"/>
</dbReference>
<dbReference type="AlphaFoldDB" id="W2TUM2"/>
<dbReference type="KEGG" id="nai:NECAME_16807"/>
<protein>
    <recommendedName>
        <fullName evidence="3">Aldehyde dehydrogenase domain-containing protein</fullName>
    </recommendedName>
</protein>
<dbReference type="InterPro" id="IPR016161">
    <property type="entry name" value="Ald_DH/histidinol_DH"/>
</dbReference>
<dbReference type="Gene3D" id="3.40.605.10">
    <property type="entry name" value="Aldehyde Dehydrogenase, Chain A, domain 1"/>
    <property type="match status" value="1"/>
</dbReference>
<evidence type="ECO:0000313" key="5">
    <source>
        <dbReference type="Proteomes" id="UP000053676"/>
    </source>
</evidence>
<dbReference type="OrthoDB" id="440325at2759"/>
<evidence type="ECO:0000256" key="2">
    <source>
        <dbReference type="ARBA" id="ARBA00023002"/>
    </source>
</evidence>
<organism evidence="4 5">
    <name type="scientific">Necator americanus</name>
    <name type="common">Human hookworm</name>
    <dbReference type="NCBI Taxonomy" id="51031"/>
    <lineage>
        <taxon>Eukaryota</taxon>
        <taxon>Metazoa</taxon>
        <taxon>Ecdysozoa</taxon>
        <taxon>Nematoda</taxon>
        <taxon>Chromadorea</taxon>
        <taxon>Rhabditida</taxon>
        <taxon>Rhabditina</taxon>
        <taxon>Rhabditomorpha</taxon>
        <taxon>Strongyloidea</taxon>
        <taxon>Ancylostomatidae</taxon>
        <taxon>Bunostominae</taxon>
        <taxon>Necator</taxon>
    </lineage>
</organism>
<keyword evidence="2" id="KW-0560">Oxidoreductase</keyword>
<dbReference type="GO" id="GO:0004029">
    <property type="term" value="F:aldehyde dehydrogenase (NAD+) activity"/>
    <property type="evidence" value="ECO:0007669"/>
    <property type="project" value="TreeGrafter"/>
</dbReference>
<dbReference type="PANTHER" id="PTHR43570">
    <property type="entry name" value="ALDEHYDE DEHYDROGENASE"/>
    <property type="match status" value="1"/>
</dbReference>
<dbReference type="InterPro" id="IPR015590">
    <property type="entry name" value="Aldehyde_DH_dom"/>
</dbReference>
<dbReference type="Gene3D" id="3.40.309.10">
    <property type="entry name" value="Aldehyde Dehydrogenase, Chain A, domain 2"/>
    <property type="match status" value="1"/>
</dbReference>
<dbReference type="STRING" id="51031.W2TUM2"/>